<dbReference type="OrthoDB" id="671361at2759"/>
<evidence type="ECO:0000256" key="4">
    <source>
        <dbReference type="SAM" id="MobiDB-lite"/>
    </source>
</evidence>
<evidence type="ECO:0000259" key="5">
    <source>
        <dbReference type="Pfam" id="PF25553"/>
    </source>
</evidence>
<evidence type="ECO:0000256" key="1">
    <source>
        <dbReference type="ARBA" id="ARBA00002668"/>
    </source>
</evidence>
<comment type="pathway">
    <text evidence="2">Protein modification; protein ubiquitination.</text>
</comment>
<evidence type="ECO:0000313" key="6">
    <source>
        <dbReference type="Proteomes" id="UP000504607"/>
    </source>
</evidence>
<feature type="compositionally biased region" description="Pro residues" evidence="4">
    <location>
        <begin position="48"/>
        <end position="57"/>
    </location>
</feature>
<comment type="function">
    <text evidence="1">May act as a substrate-specific adapter of an E3 ubiquitin-protein ligase complex (CUL3-RBX1-BTB) which mediates the ubiquitination and subsequent proteasomal degradation of target proteins.</text>
</comment>
<dbReference type="InterPro" id="IPR058039">
    <property type="entry name" value="At3g05675-like_ankyrin"/>
</dbReference>
<dbReference type="GO" id="GO:0016567">
    <property type="term" value="P:protein ubiquitination"/>
    <property type="evidence" value="ECO:0007669"/>
    <property type="project" value="UniProtKB-UniPathway"/>
</dbReference>
<evidence type="ECO:0000256" key="2">
    <source>
        <dbReference type="ARBA" id="ARBA00004906"/>
    </source>
</evidence>
<feature type="domain" description="At3g05675-like ankyrin-like" evidence="5">
    <location>
        <begin position="299"/>
        <end position="541"/>
    </location>
</feature>
<evidence type="ECO:0000256" key="3">
    <source>
        <dbReference type="ARBA" id="ARBA00022786"/>
    </source>
</evidence>
<dbReference type="AlphaFoldDB" id="A0A6I9R6Z9"/>
<name>A0A6I9R6Z9_ELAGV</name>
<organism evidence="6 7">
    <name type="scientific">Elaeis guineensis var. tenera</name>
    <name type="common">Oil palm</name>
    <dbReference type="NCBI Taxonomy" id="51953"/>
    <lineage>
        <taxon>Eukaryota</taxon>
        <taxon>Viridiplantae</taxon>
        <taxon>Streptophyta</taxon>
        <taxon>Embryophyta</taxon>
        <taxon>Tracheophyta</taxon>
        <taxon>Spermatophyta</taxon>
        <taxon>Magnoliopsida</taxon>
        <taxon>Liliopsida</taxon>
        <taxon>Arecaceae</taxon>
        <taxon>Arecoideae</taxon>
        <taxon>Cocoseae</taxon>
        <taxon>Elaeidinae</taxon>
        <taxon>Elaeis</taxon>
    </lineage>
</organism>
<dbReference type="KEGG" id="egu:105045218"/>
<dbReference type="PANTHER" id="PTHR31060">
    <property type="entry name" value="OSJNBA0011J08.25 PROTEIN-RELATED"/>
    <property type="match status" value="1"/>
</dbReference>
<dbReference type="Pfam" id="PF25553">
    <property type="entry name" value="BTB-POZ_ANK-like"/>
    <property type="match status" value="1"/>
</dbReference>
<keyword evidence="6" id="KW-1185">Reference proteome</keyword>
<dbReference type="RefSeq" id="XP_010921714.1">
    <property type="nucleotide sequence ID" value="XM_010923412.3"/>
</dbReference>
<reference evidence="7" key="1">
    <citation type="submission" date="2025-08" db="UniProtKB">
        <authorList>
            <consortium name="RefSeq"/>
        </authorList>
    </citation>
    <scope>IDENTIFICATION</scope>
</reference>
<feature type="region of interest" description="Disordered" evidence="4">
    <location>
        <begin position="30"/>
        <end position="75"/>
    </location>
</feature>
<feature type="compositionally biased region" description="Low complexity" evidence="4">
    <location>
        <begin position="58"/>
        <end position="70"/>
    </location>
</feature>
<sequence length="547" mass="61020">MKNPSGWRSAHRQKNSGVRRAWCCAFGAADRSPDRRSSIHSHHRQIPSKPPQKPPPFAAGSFHSSPSPSSKLGLGIIDPRRILSPGRVSPIDSDAPLGHLPEIADAASIATAAVESEPESSDPLPKERTLVPERPVVENGAGLKERSLDLRLSLKGKDGRCMVWELDSEVLCESSAFFASMVLNSGENASDALDDCRKIEVTDVEDLGVFGEAIELMYEKDATRWLMKVAVSRAIDILEVCSTIMFDRGIASCLKYIEAVPWSESDEEKLKSWFARYKFDEAISQDVQARLFSQGPNHSEVLALQLIRSVANGVNSDARKEMQFFVSGLLSKSSVYQKDPAGLNKESLYNICQSCLNSLVELFEEASNSGRANQTAITKQTTKPLIERVSKQVGNINWLLEILVDKQMAEDFVRLWASQDGLIRMHDMASPMVRYELSRISASVFIALGRGRLQCRGNMRSSVLGAWFGPLLVDYGWLRRCPKGLDMRMLEESLGQALLTLPLKQQQSFFEEWFQYFVCHGSGCPNLGKAFQVWWRRSFVRSSEAHS</sequence>
<dbReference type="Proteomes" id="UP000504607">
    <property type="component" value="Chromosome 5"/>
</dbReference>
<protein>
    <submittedName>
        <fullName evidence="7">LOW QUALITY PROTEIN: BTB/POZ domain-containing protein At2g13690-like</fullName>
    </submittedName>
</protein>
<dbReference type="InterPro" id="IPR038920">
    <property type="entry name" value="At3g05675-like"/>
</dbReference>
<evidence type="ECO:0000313" key="7">
    <source>
        <dbReference type="RefSeq" id="XP_010921714.1"/>
    </source>
</evidence>
<gene>
    <name evidence="7" type="primary">LOC105045218</name>
</gene>
<dbReference type="FunCoup" id="A0A6I9R6Z9">
    <property type="interactions" value="2474"/>
</dbReference>
<dbReference type="InParanoid" id="A0A6I9R6Z9"/>
<accession>A0A6I9R6Z9</accession>
<dbReference type="GeneID" id="105045218"/>
<dbReference type="PANTHER" id="PTHR31060:SF33">
    <property type="entry name" value="OS04G0278000 PROTEIN"/>
    <property type="match status" value="1"/>
</dbReference>
<dbReference type="UniPathway" id="UPA00143"/>
<proteinExistence type="predicted"/>
<keyword evidence="3" id="KW-0833">Ubl conjugation pathway</keyword>